<gene>
    <name evidence="1" type="ORF">ATJ93_3885</name>
</gene>
<dbReference type="SUPFAM" id="SSF55961">
    <property type="entry name" value="Bet v1-like"/>
    <property type="match status" value="1"/>
</dbReference>
<comment type="caution">
    <text evidence="1">The sequence shown here is derived from an EMBL/GenBank/DDBJ whole genome shotgun (WGS) entry which is preliminary data.</text>
</comment>
<evidence type="ECO:0000313" key="2">
    <source>
        <dbReference type="Proteomes" id="UP000283805"/>
    </source>
</evidence>
<accession>A0A419W0P9</accession>
<proteinExistence type="predicted"/>
<dbReference type="InterPro" id="IPR023393">
    <property type="entry name" value="START-like_dom_sf"/>
</dbReference>
<dbReference type="EMBL" id="RAPO01000004">
    <property type="protein sequence ID" value="RKD89063.1"/>
    <property type="molecule type" value="Genomic_DNA"/>
</dbReference>
<organism evidence="1 2">
    <name type="scientific">Halopiger aswanensis</name>
    <dbReference type="NCBI Taxonomy" id="148449"/>
    <lineage>
        <taxon>Archaea</taxon>
        <taxon>Methanobacteriati</taxon>
        <taxon>Methanobacteriota</taxon>
        <taxon>Stenosarchaea group</taxon>
        <taxon>Halobacteria</taxon>
        <taxon>Halobacteriales</taxon>
        <taxon>Natrialbaceae</taxon>
        <taxon>Halopiger</taxon>
    </lineage>
</organism>
<keyword evidence="2" id="KW-1185">Reference proteome</keyword>
<dbReference type="Proteomes" id="UP000283805">
    <property type="component" value="Unassembled WGS sequence"/>
</dbReference>
<sequence length="540" mass="60034">MKTLRSIGPSELRGALPLRLGETGRAVVRPDLEFRRLGLVLERLRSVSISITGSESALFGRVLERVRDDRRASIYVPARWSVTEDGTMRRHTFTGGASSAPDSSMLIDRYLPEYDVTAIRHAVVEADPETTYAAMLTADLLDTGPIVRALGWLRTLPTATARRFRGTTGASPPERLRFADVPETDEWTLLEAAPGEEFVFGAVGKFWRPAIEWRRVDADAFASFDEPGYAKLAISLSVRPYGEGRTLVSYEARTATTDDRARRRFRRYWRVIGPFAGYLMSRALERIRADAAARASTDSAATGIEGGNRDRPNGAGKRIVAALAFLVAGAYHFAIRPWHRRWGVTVAEARGPLPGDDLLPDATDQVTHAIEIDAPAEAIWPWLVQIGQDRGGFYSYDWIERAVGADIHNVERIVPEYQDLEEGDVVRLAPEDYPVSSPESAPEVARLDPGRALVLRPPGESPAWTWAFVLEPSGEGRTRLFARTRSNPERSSIGPQTTLLRTAIDYCVWEPAHFVMERKMLRGIKRRAERVGRTTADASV</sequence>
<reference evidence="1 2" key="1">
    <citation type="submission" date="2018-09" db="EMBL/GenBank/DDBJ databases">
        <title>Genomic Encyclopedia of Archaeal and Bacterial Type Strains, Phase II (KMG-II): from individual species to whole genera.</title>
        <authorList>
            <person name="Goeker M."/>
        </authorList>
    </citation>
    <scope>NUCLEOTIDE SEQUENCE [LARGE SCALE GENOMIC DNA]</scope>
    <source>
        <strain evidence="1 2">DSM 13151</strain>
    </source>
</reference>
<evidence type="ECO:0000313" key="1">
    <source>
        <dbReference type="EMBL" id="RKD89063.1"/>
    </source>
</evidence>
<dbReference type="Gene3D" id="3.30.530.20">
    <property type="match status" value="1"/>
</dbReference>
<protein>
    <submittedName>
        <fullName evidence="1">Uncharacterized protein</fullName>
    </submittedName>
</protein>
<dbReference type="AlphaFoldDB" id="A0A419W0P9"/>
<name>A0A419W0P9_9EURY</name>